<evidence type="ECO:0000313" key="5">
    <source>
        <dbReference type="EMBL" id="MCU7549909.1"/>
    </source>
</evidence>
<feature type="domain" description="HTH araC/xylS-type" evidence="4">
    <location>
        <begin position="185"/>
        <end position="283"/>
    </location>
</feature>
<dbReference type="Pfam" id="PF12833">
    <property type="entry name" value="HTH_18"/>
    <property type="match status" value="1"/>
</dbReference>
<dbReference type="PANTHER" id="PTHR43280">
    <property type="entry name" value="ARAC-FAMILY TRANSCRIPTIONAL REGULATOR"/>
    <property type="match status" value="1"/>
</dbReference>
<name>A0A9X3BFY8_9BACT</name>
<dbReference type="RefSeq" id="WP_279297348.1">
    <property type="nucleotide sequence ID" value="NZ_JAOTIF010000008.1"/>
</dbReference>
<dbReference type="InterPro" id="IPR018060">
    <property type="entry name" value="HTH_AraC"/>
</dbReference>
<dbReference type="InterPro" id="IPR009057">
    <property type="entry name" value="Homeodomain-like_sf"/>
</dbReference>
<keyword evidence="2" id="KW-0238">DNA-binding</keyword>
<dbReference type="InterPro" id="IPR018062">
    <property type="entry name" value="HTH_AraC-typ_CS"/>
</dbReference>
<keyword evidence="3" id="KW-0804">Transcription</keyword>
<evidence type="ECO:0000256" key="3">
    <source>
        <dbReference type="ARBA" id="ARBA00023163"/>
    </source>
</evidence>
<dbReference type="SUPFAM" id="SSF46689">
    <property type="entry name" value="Homeodomain-like"/>
    <property type="match status" value="2"/>
</dbReference>
<dbReference type="PROSITE" id="PS00041">
    <property type="entry name" value="HTH_ARAC_FAMILY_1"/>
    <property type="match status" value="1"/>
</dbReference>
<comment type="caution">
    <text evidence="5">The sequence shown here is derived from an EMBL/GenBank/DDBJ whole genome shotgun (WGS) entry which is preliminary data.</text>
</comment>
<dbReference type="PROSITE" id="PS01124">
    <property type="entry name" value="HTH_ARAC_FAMILY_2"/>
    <property type="match status" value="1"/>
</dbReference>
<keyword evidence="1" id="KW-0805">Transcription regulation</keyword>
<reference evidence="5" key="1">
    <citation type="submission" date="2022-09" db="EMBL/GenBank/DDBJ databases">
        <authorList>
            <person name="Yuan C."/>
            <person name="Ke Z."/>
        </authorList>
    </citation>
    <scope>NUCLEOTIDE SEQUENCE</scope>
    <source>
        <strain evidence="5">LB-8</strain>
    </source>
</reference>
<keyword evidence="6" id="KW-1185">Reference proteome</keyword>
<accession>A0A9X3BFY8</accession>
<dbReference type="PANTHER" id="PTHR43280:SF27">
    <property type="entry name" value="TRANSCRIPTIONAL REGULATOR MTLR"/>
    <property type="match status" value="1"/>
</dbReference>
<dbReference type="Proteomes" id="UP001155483">
    <property type="component" value="Unassembled WGS sequence"/>
</dbReference>
<sequence length="298" mass="34232">MQIIYEHFTFPPDQSFTIRSEMLAIKKYASLRSHENFEIAFIENCSGKRFIGDRIQEFEGPELVLLGSYLPHCWQIDKATDPKVQPQATVIHFFPDFLGQQLLERPEAKPLNELFAKASKGIFFSGDTVTRAKQLMKEMLYETGLKRASLMLQLLEELAQSDTSQILSSSSFKNIEYSSEAQRLNKVFDYIFNNFKEEISLQEVAGILPMAPAAFCRFFKARTNRTLIDFVKEVRIGHAAKLLMEGKHNVTEACYHSGYNNISNFNKYFKEINGLTPRAFKKQFTGSKQESLLQNIGY</sequence>
<proteinExistence type="predicted"/>
<organism evidence="5 6">
    <name type="scientific">Paraflavisolibacter caeni</name>
    <dbReference type="NCBI Taxonomy" id="2982496"/>
    <lineage>
        <taxon>Bacteria</taxon>
        <taxon>Pseudomonadati</taxon>
        <taxon>Bacteroidota</taxon>
        <taxon>Chitinophagia</taxon>
        <taxon>Chitinophagales</taxon>
        <taxon>Chitinophagaceae</taxon>
        <taxon>Paraflavisolibacter</taxon>
    </lineage>
</organism>
<reference evidence="5" key="2">
    <citation type="submission" date="2023-04" db="EMBL/GenBank/DDBJ databases">
        <title>Paracnuella aquatica gen. nov., sp. nov., a member of the family Chitinophagaceae isolated from a hot spring.</title>
        <authorList>
            <person name="Wang C."/>
        </authorList>
    </citation>
    <scope>NUCLEOTIDE SEQUENCE</scope>
    <source>
        <strain evidence="5">LB-8</strain>
    </source>
</reference>
<evidence type="ECO:0000313" key="6">
    <source>
        <dbReference type="Proteomes" id="UP001155483"/>
    </source>
</evidence>
<evidence type="ECO:0000259" key="4">
    <source>
        <dbReference type="PROSITE" id="PS01124"/>
    </source>
</evidence>
<evidence type="ECO:0000256" key="1">
    <source>
        <dbReference type="ARBA" id="ARBA00023015"/>
    </source>
</evidence>
<evidence type="ECO:0000256" key="2">
    <source>
        <dbReference type="ARBA" id="ARBA00023125"/>
    </source>
</evidence>
<dbReference type="GO" id="GO:0043565">
    <property type="term" value="F:sequence-specific DNA binding"/>
    <property type="evidence" value="ECO:0007669"/>
    <property type="project" value="InterPro"/>
</dbReference>
<gene>
    <name evidence="5" type="ORF">OCK74_12325</name>
</gene>
<dbReference type="Gene3D" id="1.10.10.60">
    <property type="entry name" value="Homeodomain-like"/>
    <property type="match status" value="2"/>
</dbReference>
<dbReference type="GO" id="GO:0003700">
    <property type="term" value="F:DNA-binding transcription factor activity"/>
    <property type="evidence" value="ECO:0007669"/>
    <property type="project" value="InterPro"/>
</dbReference>
<dbReference type="EMBL" id="JAOTIF010000008">
    <property type="protein sequence ID" value="MCU7549909.1"/>
    <property type="molecule type" value="Genomic_DNA"/>
</dbReference>
<protein>
    <submittedName>
        <fullName evidence="5">AraC family transcriptional regulator</fullName>
    </submittedName>
</protein>
<dbReference type="SMART" id="SM00342">
    <property type="entry name" value="HTH_ARAC"/>
    <property type="match status" value="1"/>
</dbReference>
<dbReference type="AlphaFoldDB" id="A0A9X3BFY8"/>